<gene>
    <name evidence="2" type="ORF">SAMN05421793_11551</name>
</gene>
<dbReference type="Gene3D" id="3.40.50.2000">
    <property type="entry name" value="Glycogen Phosphorylase B"/>
    <property type="match status" value="1"/>
</dbReference>
<accession>A0A1H6JHQ9</accession>
<dbReference type="GO" id="GO:0016757">
    <property type="term" value="F:glycosyltransferase activity"/>
    <property type="evidence" value="ECO:0007669"/>
    <property type="project" value="InterPro"/>
</dbReference>
<dbReference type="STRING" id="420404.SAMN05421793_11551"/>
<keyword evidence="3" id="KW-1185">Reference proteome</keyword>
<keyword evidence="2" id="KW-0808">Transferase</keyword>
<dbReference type="AlphaFoldDB" id="A0A1H6JHQ9"/>
<dbReference type="InterPro" id="IPR001296">
    <property type="entry name" value="Glyco_trans_1"/>
</dbReference>
<dbReference type="Proteomes" id="UP000198555">
    <property type="component" value="Unassembled WGS sequence"/>
</dbReference>
<dbReference type="EMBL" id="FNWX01000015">
    <property type="protein sequence ID" value="SEH61828.1"/>
    <property type="molecule type" value="Genomic_DNA"/>
</dbReference>
<evidence type="ECO:0000313" key="2">
    <source>
        <dbReference type="EMBL" id="SEH61828.1"/>
    </source>
</evidence>
<organism evidence="2 3">
    <name type="scientific">Epilithonimonas hominis</name>
    <dbReference type="NCBI Taxonomy" id="420404"/>
    <lineage>
        <taxon>Bacteria</taxon>
        <taxon>Pseudomonadati</taxon>
        <taxon>Bacteroidota</taxon>
        <taxon>Flavobacteriia</taxon>
        <taxon>Flavobacteriales</taxon>
        <taxon>Weeksellaceae</taxon>
        <taxon>Chryseobacterium group</taxon>
        <taxon>Epilithonimonas</taxon>
    </lineage>
</organism>
<name>A0A1H6JHQ9_9FLAO</name>
<protein>
    <submittedName>
        <fullName evidence="2">Glycosyltransferase involved in cell wall bisynthesis</fullName>
    </submittedName>
</protein>
<proteinExistence type="predicted"/>
<dbReference type="SUPFAM" id="SSF53756">
    <property type="entry name" value="UDP-Glycosyltransferase/glycogen phosphorylase"/>
    <property type="match status" value="1"/>
</dbReference>
<dbReference type="Pfam" id="PF00534">
    <property type="entry name" value="Glycos_transf_1"/>
    <property type="match status" value="1"/>
</dbReference>
<reference evidence="3" key="1">
    <citation type="submission" date="2016-10" db="EMBL/GenBank/DDBJ databases">
        <authorList>
            <person name="Varghese N."/>
            <person name="Submissions S."/>
        </authorList>
    </citation>
    <scope>NUCLEOTIDE SEQUENCE [LARGE SCALE GENOMIC DNA]</scope>
    <source>
        <strain evidence="3">DSM 19326</strain>
    </source>
</reference>
<evidence type="ECO:0000259" key="1">
    <source>
        <dbReference type="Pfam" id="PF00534"/>
    </source>
</evidence>
<evidence type="ECO:0000313" key="3">
    <source>
        <dbReference type="Proteomes" id="UP000198555"/>
    </source>
</evidence>
<sequence>MKKRSILFVADRPGWAYHNLIKTWGDGLKEFDCYVTFEEDFNIRAKSFSFSEKLMTGFINLVKNNDKKFVIDSTSKFSYPEYKIPPVYEVNTGKKAKKTHFDIIFECAFYFQFMSVFPFTSEKKFVGIYTDSFPHEGPSFDEKTKTDLKKLSRKEFFEKYLKPYDGIIVGSSGLYNDYKELTDKITFGNGIYLQDDFVENKNIGEKEGLTIGWTGNPNRPMKGFKEVIEPAIEEVNKTGRKVSLKTKFSGPYQDLLTFYSDVDVIAIASEADTGPSLFAEASLSKVPAISTNIGFPKMIIEDGINGILVKRDIEEMKNAIIKLYDNRELLKSFSERIKEDYLKLLDNKISFNNLKKLFS</sequence>
<feature type="domain" description="Glycosyl transferase family 1" evidence="1">
    <location>
        <begin position="243"/>
        <end position="339"/>
    </location>
</feature>
<dbReference type="RefSeq" id="WP_089769747.1">
    <property type="nucleotide sequence ID" value="NZ_FNWX01000015.1"/>
</dbReference>